<dbReference type="InterPro" id="IPR051201">
    <property type="entry name" value="Chloro_Bact_Ser_Proteases"/>
</dbReference>
<dbReference type="InterPro" id="IPR009003">
    <property type="entry name" value="Peptidase_S1_PA"/>
</dbReference>
<evidence type="ECO:0000313" key="5">
    <source>
        <dbReference type="EMBL" id="CAJ1505969.1"/>
    </source>
</evidence>
<evidence type="ECO:0000256" key="1">
    <source>
        <dbReference type="ARBA" id="ARBA00022670"/>
    </source>
</evidence>
<dbReference type="PRINTS" id="PR00834">
    <property type="entry name" value="PROTEASES2C"/>
</dbReference>
<feature type="chain" id="PRO_5045783761" evidence="3">
    <location>
        <begin position="45"/>
        <end position="360"/>
    </location>
</feature>
<dbReference type="PANTHER" id="PTHR43343">
    <property type="entry name" value="PEPTIDASE S12"/>
    <property type="match status" value="1"/>
</dbReference>
<dbReference type="Pfam" id="PF13365">
    <property type="entry name" value="Trypsin_2"/>
    <property type="match status" value="1"/>
</dbReference>
<dbReference type="Gene3D" id="2.40.10.120">
    <property type="match status" value="1"/>
</dbReference>
<dbReference type="PANTHER" id="PTHR43343:SF3">
    <property type="entry name" value="PROTEASE DO-LIKE 8, CHLOROPLASTIC"/>
    <property type="match status" value="1"/>
</dbReference>
<sequence length="360" mass="35988">MSGAHRPNRWRQLGMAKVSKVSKVSVTAVTVLATAGLLAAPVQAAPAIPAPPLDPEGMLAQVGPAVVNIDAQMGYQSAVGAGTGIVLDSGGVVLTNNHVVAGATGLTAVSVANGQSYAVDVLGFDRSHDVAVLQLRGAEGLPAANIGSSSRVAVGDPVVAMGNAGGHGGAPSVVPGRVIGLNQTVSAADELTGTTETLTNMIKSDTAIRPGDSGGPLVNAAGQVIGMNTAASDNYKFAQPGGEGYAIPIDQAMAIANQIRAGIPSNTVHIGETAFMGVGVIDDNGSARVAQVLDGTPAAATGIAKDDIITSVNGKPVNSASDLTDVLDQRHPGDTVTLTWRNQFTGEHRADVTLVPGPVG</sequence>
<name>A0ABM9LWK1_9MYCO</name>
<keyword evidence="2" id="KW-0378">Hydrolase</keyword>
<organism evidence="5 6">
    <name type="scientific">[Mycobacterium] kokjensenii</name>
    <dbReference type="NCBI Taxonomy" id="3064287"/>
    <lineage>
        <taxon>Bacteria</taxon>
        <taxon>Bacillati</taxon>
        <taxon>Actinomycetota</taxon>
        <taxon>Actinomycetes</taxon>
        <taxon>Mycobacteriales</taxon>
        <taxon>Mycobacteriaceae</taxon>
        <taxon>Mycolicibacter</taxon>
    </lineage>
</organism>
<keyword evidence="3" id="KW-0732">Signal</keyword>
<dbReference type="SMART" id="SM00228">
    <property type="entry name" value="PDZ"/>
    <property type="match status" value="1"/>
</dbReference>
<dbReference type="InterPro" id="IPR001940">
    <property type="entry name" value="Peptidase_S1C"/>
</dbReference>
<dbReference type="InterPro" id="IPR001478">
    <property type="entry name" value="PDZ"/>
</dbReference>
<dbReference type="SUPFAM" id="SSF50494">
    <property type="entry name" value="Trypsin-like serine proteases"/>
    <property type="match status" value="1"/>
</dbReference>
<dbReference type="PROSITE" id="PS50106">
    <property type="entry name" value="PDZ"/>
    <property type="match status" value="1"/>
</dbReference>
<evidence type="ECO:0000256" key="2">
    <source>
        <dbReference type="ARBA" id="ARBA00022801"/>
    </source>
</evidence>
<evidence type="ECO:0000259" key="4">
    <source>
        <dbReference type="PROSITE" id="PS50106"/>
    </source>
</evidence>
<dbReference type="InterPro" id="IPR036034">
    <property type="entry name" value="PDZ_sf"/>
</dbReference>
<gene>
    <name evidence="5" type="ORF">MU0083_003828</name>
</gene>
<proteinExistence type="predicted"/>
<keyword evidence="6" id="KW-1185">Reference proteome</keyword>
<dbReference type="Gene3D" id="2.30.42.10">
    <property type="match status" value="1"/>
</dbReference>
<feature type="signal peptide" evidence="3">
    <location>
        <begin position="1"/>
        <end position="44"/>
    </location>
</feature>
<dbReference type="EMBL" id="OY726394">
    <property type="protein sequence ID" value="CAJ1505969.1"/>
    <property type="molecule type" value="Genomic_DNA"/>
</dbReference>
<reference evidence="5 6" key="1">
    <citation type="submission" date="2023-08" db="EMBL/GenBank/DDBJ databases">
        <authorList>
            <person name="Folkvardsen B D."/>
            <person name="Norman A."/>
        </authorList>
    </citation>
    <scope>NUCLEOTIDE SEQUENCE [LARGE SCALE GENOMIC DNA]</scope>
    <source>
        <strain evidence="5 6">Mu0083</strain>
    </source>
</reference>
<protein>
    <submittedName>
        <fullName evidence="5">Trypsin-like peptidase domain-containing protein</fullName>
    </submittedName>
</protein>
<accession>A0ABM9LWK1</accession>
<evidence type="ECO:0000256" key="3">
    <source>
        <dbReference type="SAM" id="SignalP"/>
    </source>
</evidence>
<dbReference type="Proteomes" id="UP001190336">
    <property type="component" value="Chromosome"/>
</dbReference>
<dbReference type="Pfam" id="PF13180">
    <property type="entry name" value="PDZ_2"/>
    <property type="match status" value="1"/>
</dbReference>
<feature type="domain" description="PDZ" evidence="4">
    <location>
        <begin position="271"/>
        <end position="321"/>
    </location>
</feature>
<keyword evidence="1" id="KW-0645">Protease</keyword>
<dbReference type="SUPFAM" id="SSF50156">
    <property type="entry name" value="PDZ domain-like"/>
    <property type="match status" value="1"/>
</dbReference>
<evidence type="ECO:0000313" key="6">
    <source>
        <dbReference type="Proteomes" id="UP001190336"/>
    </source>
</evidence>